<dbReference type="VEuPathDB" id="FungiDB:MELLADRAFT_107273"/>
<dbReference type="KEGG" id="mlr:MELLADRAFT_107273"/>
<reference evidence="2" key="1">
    <citation type="journal article" date="2011" name="Proc. Natl. Acad. Sci. U.S.A.">
        <title>Obligate biotrophy features unraveled by the genomic analysis of rust fungi.</title>
        <authorList>
            <person name="Duplessis S."/>
            <person name="Cuomo C.A."/>
            <person name="Lin Y.-C."/>
            <person name="Aerts A."/>
            <person name="Tisserant E."/>
            <person name="Veneault-Fourrey C."/>
            <person name="Joly D.L."/>
            <person name="Hacquard S."/>
            <person name="Amselem J."/>
            <person name="Cantarel B.L."/>
            <person name="Chiu R."/>
            <person name="Coutinho P.M."/>
            <person name="Feau N."/>
            <person name="Field M."/>
            <person name="Frey P."/>
            <person name="Gelhaye E."/>
            <person name="Goldberg J."/>
            <person name="Grabherr M.G."/>
            <person name="Kodira C.D."/>
            <person name="Kohler A."/>
            <person name="Kuees U."/>
            <person name="Lindquist E.A."/>
            <person name="Lucas S.M."/>
            <person name="Mago R."/>
            <person name="Mauceli E."/>
            <person name="Morin E."/>
            <person name="Murat C."/>
            <person name="Pangilinan J.L."/>
            <person name="Park R."/>
            <person name="Pearson M."/>
            <person name="Quesneville H."/>
            <person name="Rouhier N."/>
            <person name="Sakthikumar S."/>
            <person name="Salamov A.A."/>
            <person name="Schmutz J."/>
            <person name="Selles B."/>
            <person name="Shapiro H."/>
            <person name="Tanguay P."/>
            <person name="Tuskan G.A."/>
            <person name="Henrissat B."/>
            <person name="Van de Peer Y."/>
            <person name="Rouze P."/>
            <person name="Ellis J.G."/>
            <person name="Dodds P.N."/>
            <person name="Schein J.E."/>
            <person name="Zhong S."/>
            <person name="Hamelin R.C."/>
            <person name="Grigoriev I.V."/>
            <person name="Szabo L.J."/>
            <person name="Martin F."/>
        </authorList>
    </citation>
    <scope>NUCLEOTIDE SEQUENCE [LARGE SCALE GENOMIC DNA]</scope>
    <source>
        <strain evidence="2">98AG31 / pathotype 3-4-7</strain>
    </source>
</reference>
<protein>
    <submittedName>
        <fullName evidence="1">Uncharacterized protein</fullName>
    </submittedName>
</protein>
<proteinExistence type="predicted"/>
<evidence type="ECO:0000313" key="2">
    <source>
        <dbReference type="Proteomes" id="UP000001072"/>
    </source>
</evidence>
<dbReference type="RefSeq" id="XP_007410917.1">
    <property type="nucleotide sequence ID" value="XM_007410855.1"/>
</dbReference>
<dbReference type="HOGENOM" id="CLU_1777906_0_0_1"/>
<dbReference type="Proteomes" id="UP000001072">
    <property type="component" value="Unassembled WGS sequence"/>
</dbReference>
<dbReference type="EMBL" id="GL883111">
    <property type="protein sequence ID" value="EGG05861.1"/>
    <property type="molecule type" value="Genomic_DNA"/>
</dbReference>
<dbReference type="GeneID" id="18923118"/>
<dbReference type="InParanoid" id="F4RPE4"/>
<accession>F4RPE4</accession>
<organism evidence="2">
    <name type="scientific">Melampsora larici-populina (strain 98AG31 / pathotype 3-4-7)</name>
    <name type="common">Poplar leaf rust fungus</name>
    <dbReference type="NCBI Taxonomy" id="747676"/>
    <lineage>
        <taxon>Eukaryota</taxon>
        <taxon>Fungi</taxon>
        <taxon>Dikarya</taxon>
        <taxon>Basidiomycota</taxon>
        <taxon>Pucciniomycotina</taxon>
        <taxon>Pucciniomycetes</taxon>
        <taxon>Pucciniales</taxon>
        <taxon>Melampsoraceae</taxon>
        <taxon>Melampsora</taxon>
    </lineage>
</organism>
<keyword evidence="2" id="KW-1185">Reference proteome</keyword>
<dbReference type="AlphaFoldDB" id="F4RPE4"/>
<name>F4RPE4_MELLP</name>
<evidence type="ECO:0000313" key="1">
    <source>
        <dbReference type="EMBL" id="EGG05861.1"/>
    </source>
</evidence>
<gene>
    <name evidence="1" type="ORF">MELLADRAFT_107273</name>
</gene>
<sequence>MLQPTRTLQKGIRQYEHMPLRCSGIFKLEKERRPRVANIEILQARGGNCDGQLHSATTNVPDAGHSETLSHRVAPSTYGDANYHVACVRHQQWDMTRKRSVIGRGQHGRGRRCFVDCEDGAKPKLADECSEGEEHVGELEECMYGL</sequence>